<dbReference type="AlphaFoldDB" id="A0A4C1XGB7"/>
<evidence type="ECO:0000313" key="3">
    <source>
        <dbReference type="Proteomes" id="UP000299102"/>
    </source>
</evidence>
<feature type="compositionally biased region" description="Basic residues" evidence="1">
    <location>
        <begin position="11"/>
        <end position="27"/>
    </location>
</feature>
<organism evidence="2 3">
    <name type="scientific">Eumeta variegata</name>
    <name type="common">Bagworm moth</name>
    <name type="synonym">Eumeta japonica</name>
    <dbReference type="NCBI Taxonomy" id="151549"/>
    <lineage>
        <taxon>Eukaryota</taxon>
        <taxon>Metazoa</taxon>
        <taxon>Ecdysozoa</taxon>
        <taxon>Arthropoda</taxon>
        <taxon>Hexapoda</taxon>
        <taxon>Insecta</taxon>
        <taxon>Pterygota</taxon>
        <taxon>Neoptera</taxon>
        <taxon>Endopterygota</taxon>
        <taxon>Lepidoptera</taxon>
        <taxon>Glossata</taxon>
        <taxon>Ditrysia</taxon>
        <taxon>Tineoidea</taxon>
        <taxon>Psychidae</taxon>
        <taxon>Oiketicinae</taxon>
        <taxon>Eumeta</taxon>
    </lineage>
</organism>
<sequence>MRCERADKIRRAGRRRRRSSQKARCRRSGAPATVYAPRQPPLCLIAGAMDQQKEVLTKKGCSETPESWRTPAGSDGTLFLNPLRGMNLKHVSLAQSALSTQMGVVSTRYGERNSRGVTGAAPAPNSSGE</sequence>
<reference evidence="2 3" key="1">
    <citation type="journal article" date="2019" name="Commun. Biol.">
        <title>The bagworm genome reveals a unique fibroin gene that provides high tensile strength.</title>
        <authorList>
            <person name="Kono N."/>
            <person name="Nakamura H."/>
            <person name="Ohtoshi R."/>
            <person name="Tomita M."/>
            <person name="Numata K."/>
            <person name="Arakawa K."/>
        </authorList>
    </citation>
    <scope>NUCLEOTIDE SEQUENCE [LARGE SCALE GENOMIC DNA]</scope>
</reference>
<proteinExistence type="predicted"/>
<evidence type="ECO:0000256" key="1">
    <source>
        <dbReference type="SAM" id="MobiDB-lite"/>
    </source>
</evidence>
<keyword evidence="3" id="KW-1185">Reference proteome</keyword>
<name>A0A4C1XGB7_EUMVA</name>
<evidence type="ECO:0000313" key="2">
    <source>
        <dbReference type="EMBL" id="GBP61247.1"/>
    </source>
</evidence>
<dbReference type="Proteomes" id="UP000299102">
    <property type="component" value="Unassembled WGS sequence"/>
</dbReference>
<gene>
    <name evidence="2" type="ORF">EVAR_45267_1</name>
</gene>
<protein>
    <submittedName>
        <fullName evidence="2">Uncharacterized protein</fullName>
    </submittedName>
</protein>
<accession>A0A4C1XGB7</accession>
<feature type="region of interest" description="Disordered" evidence="1">
    <location>
        <begin position="109"/>
        <end position="129"/>
    </location>
</feature>
<feature type="region of interest" description="Disordered" evidence="1">
    <location>
        <begin position="1"/>
        <end position="33"/>
    </location>
</feature>
<feature type="compositionally biased region" description="Basic and acidic residues" evidence="1">
    <location>
        <begin position="1"/>
        <end position="10"/>
    </location>
</feature>
<dbReference type="EMBL" id="BGZK01000808">
    <property type="protein sequence ID" value="GBP61247.1"/>
    <property type="molecule type" value="Genomic_DNA"/>
</dbReference>
<comment type="caution">
    <text evidence="2">The sequence shown here is derived from an EMBL/GenBank/DDBJ whole genome shotgun (WGS) entry which is preliminary data.</text>
</comment>